<proteinExistence type="predicted"/>
<feature type="domain" description="SGNH hydrolase-type esterase" evidence="2">
    <location>
        <begin position="60"/>
        <end position="210"/>
    </location>
</feature>
<dbReference type="PANTHER" id="PTHR30383:SF5">
    <property type="entry name" value="SGNH HYDROLASE-TYPE ESTERASE DOMAIN-CONTAINING PROTEIN"/>
    <property type="match status" value="1"/>
</dbReference>
<gene>
    <name evidence="3" type="ORF">OI18_10200</name>
</gene>
<keyword evidence="4" id="KW-1185">Reference proteome</keyword>
<accession>A0A0C1L432</accession>
<dbReference type="EMBL" id="JSVC01000010">
    <property type="protein sequence ID" value="KIC94822.1"/>
    <property type="molecule type" value="Genomic_DNA"/>
</dbReference>
<dbReference type="InterPro" id="IPR051532">
    <property type="entry name" value="Ester_Hydrolysis_Enzymes"/>
</dbReference>
<comment type="caution">
    <text evidence="3">The sequence shown here is derived from an EMBL/GenBank/DDBJ whole genome shotgun (WGS) entry which is preliminary data.</text>
</comment>
<dbReference type="Proteomes" id="UP000031408">
    <property type="component" value="Unassembled WGS sequence"/>
</dbReference>
<protein>
    <submittedName>
        <fullName evidence="3">G-D-S-L family lipolytic protein</fullName>
    </submittedName>
</protein>
<evidence type="ECO:0000259" key="2">
    <source>
        <dbReference type="Pfam" id="PF13472"/>
    </source>
</evidence>
<feature type="signal peptide" evidence="1">
    <location>
        <begin position="1"/>
        <end position="22"/>
    </location>
</feature>
<keyword evidence="1" id="KW-0732">Signal</keyword>
<organism evidence="3 4">
    <name type="scientific">Flavihumibacter solisilvae</name>
    <dbReference type="NCBI Taxonomy" id="1349421"/>
    <lineage>
        <taxon>Bacteria</taxon>
        <taxon>Pseudomonadati</taxon>
        <taxon>Bacteroidota</taxon>
        <taxon>Chitinophagia</taxon>
        <taxon>Chitinophagales</taxon>
        <taxon>Chitinophagaceae</taxon>
        <taxon>Flavihumibacter</taxon>
    </lineage>
</organism>
<dbReference type="Pfam" id="PF13472">
    <property type="entry name" value="Lipase_GDSL_2"/>
    <property type="match status" value="1"/>
</dbReference>
<dbReference type="OrthoDB" id="9790057at2"/>
<evidence type="ECO:0000313" key="4">
    <source>
        <dbReference type="Proteomes" id="UP000031408"/>
    </source>
</evidence>
<dbReference type="Gene3D" id="3.40.50.1110">
    <property type="entry name" value="SGNH hydrolase"/>
    <property type="match status" value="1"/>
</dbReference>
<dbReference type="SUPFAM" id="SSF52266">
    <property type="entry name" value="SGNH hydrolase"/>
    <property type="match status" value="1"/>
</dbReference>
<dbReference type="PANTHER" id="PTHR30383">
    <property type="entry name" value="THIOESTERASE 1/PROTEASE 1/LYSOPHOSPHOLIPASE L1"/>
    <property type="match status" value="1"/>
</dbReference>
<evidence type="ECO:0000313" key="3">
    <source>
        <dbReference type="EMBL" id="KIC94822.1"/>
    </source>
</evidence>
<dbReference type="AlphaFoldDB" id="A0A0C1L432"/>
<dbReference type="STRING" id="1349421.OI18_10200"/>
<dbReference type="InterPro" id="IPR013830">
    <property type="entry name" value="SGNH_hydro"/>
</dbReference>
<dbReference type="GO" id="GO:0004622">
    <property type="term" value="F:phosphatidylcholine lysophospholipase activity"/>
    <property type="evidence" value="ECO:0007669"/>
    <property type="project" value="TreeGrafter"/>
</dbReference>
<sequence length="222" mass="25394">MKMRNTLYCFLLLLFVSIRTTAQDLPFANDIREFKKMDSISAPPQNAILFIGSSSFTLWKDVADYFPGHTIVNRGFGGSQLTDVIRYSNDIIVPYRPAQVVIYCGENDISSSDAIAATTVVKRFEQLYSIIRNRFPGAGIVYVSMKPSPSRKKFMPKMVEANARIRHFLQGKRNTAFIDVYSKMLDRNGEPLKDIYLDDSLHMNAKGYAIWQKEIKPYLLKQ</sequence>
<name>A0A0C1L432_9BACT</name>
<evidence type="ECO:0000256" key="1">
    <source>
        <dbReference type="SAM" id="SignalP"/>
    </source>
</evidence>
<reference evidence="3 4" key="1">
    <citation type="submission" date="2014-11" db="EMBL/GenBank/DDBJ databases">
        <title>Genome sequence of Flavihumibacter solisilvae 3-3.</title>
        <authorList>
            <person name="Zhou G."/>
            <person name="Li M."/>
            <person name="Wang G."/>
        </authorList>
    </citation>
    <scope>NUCLEOTIDE SEQUENCE [LARGE SCALE GENOMIC DNA]</scope>
    <source>
        <strain evidence="3 4">3-3</strain>
    </source>
</reference>
<dbReference type="InterPro" id="IPR036514">
    <property type="entry name" value="SGNH_hydro_sf"/>
</dbReference>
<feature type="chain" id="PRO_5002135195" evidence="1">
    <location>
        <begin position="23"/>
        <end position="222"/>
    </location>
</feature>